<sequence>MISSLLENEFSKPPLYPHLDVLPFRKNPYEYSLSDQYSCAQQVGGLKTPVGWTALLGEENKFKPITIIMPAYQEPDAGLYITSLLGTLNRPDSVPVDFILVLDGHDEKTRASTHSVLHEMLARQYKEDRKTGMTNLSLPFLEGLAQRIESNRNRACWNNITYTVLEKDHSGKISTLKAGTEMSDTDFAVYVDADVILHPDAIPLVHAALLKFPELKLATGVDYPIYDSSNRIARGRDAFMVPSLSVHRVHGQLMGIRREMMSRLPDVCIREDYFLEQYLEKQKQPWACIQEAEVYSLSQDSYTEISQVKSRMERGEKQVRNALGLDELSHPSYTGILPSESEIRRLGHIFRDPIPGVLFLSVKGISAIEDRMSHIIDHNHNEKGDWEPNKQTKVFNRIRS</sequence>
<accession>A0A1F5ZNL9</accession>
<dbReference type="SUPFAM" id="SSF53448">
    <property type="entry name" value="Nucleotide-diphospho-sugar transferases"/>
    <property type="match status" value="1"/>
</dbReference>
<name>A0A1F5ZNL9_9BACT</name>
<dbReference type="CDD" id="cd00761">
    <property type="entry name" value="Glyco_tranf_GTA_type"/>
    <property type="match status" value="1"/>
</dbReference>
<dbReference type="AlphaFoldDB" id="A0A1F5ZNL9"/>
<organism evidence="1 2">
    <name type="scientific">Candidatus Gottesmanbacteria bacterium RIFCSPHIGHO2_02_FULL_39_11</name>
    <dbReference type="NCBI Taxonomy" id="1798382"/>
    <lineage>
        <taxon>Bacteria</taxon>
        <taxon>Candidatus Gottesmaniibacteriota</taxon>
    </lineage>
</organism>
<comment type="caution">
    <text evidence="1">The sequence shown here is derived from an EMBL/GenBank/DDBJ whole genome shotgun (WGS) entry which is preliminary data.</text>
</comment>
<proteinExistence type="predicted"/>
<dbReference type="EMBL" id="MFJL01000027">
    <property type="protein sequence ID" value="OGG14106.1"/>
    <property type="molecule type" value="Genomic_DNA"/>
</dbReference>
<gene>
    <name evidence="1" type="ORF">A3D77_06375</name>
</gene>
<dbReference type="Gene3D" id="3.90.550.10">
    <property type="entry name" value="Spore Coat Polysaccharide Biosynthesis Protein SpsA, Chain A"/>
    <property type="match status" value="1"/>
</dbReference>
<evidence type="ECO:0000313" key="1">
    <source>
        <dbReference type="EMBL" id="OGG14106.1"/>
    </source>
</evidence>
<evidence type="ECO:0000313" key="2">
    <source>
        <dbReference type="Proteomes" id="UP000176923"/>
    </source>
</evidence>
<reference evidence="1 2" key="1">
    <citation type="journal article" date="2016" name="Nat. Commun.">
        <title>Thousands of microbial genomes shed light on interconnected biogeochemical processes in an aquifer system.</title>
        <authorList>
            <person name="Anantharaman K."/>
            <person name="Brown C.T."/>
            <person name="Hug L.A."/>
            <person name="Sharon I."/>
            <person name="Castelle C.J."/>
            <person name="Probst A.J."/>
            <person name="Thomas B.C."/>
            <person name="Singh A."/>
            <person name="Wilkins M.J."/>
            <person name="Karaoz U."/>
            <person name="Brodie E.L."/>
            <person name="Williams K.H."/>
            <person name="Hubbard S.S."/>
            <person name="Banfield J.F."/>
        </authorList>
    </citation>
    <scope>NUCLEOTIDE SEQUENCE [LARGE SCALE GENOMIC DNA]</scope>
</reference>
<dbReference type="STRING" id="1798382.A3D77_06375"/>
<dbReference type="InterPro" id="IPR029044">
    <property type="entry name" value="Nucleotide-diphossugar_trans"/>
</dbReference>
<dbReference type="Proteomes" id="UP000176923">
    <property type="component" value="Unassembled WGS sequence"/>
</dbReference>
<protein>
    <submittedName>
        <fullName evidence="1">Uncharacterized protein</fullName>
    </submittedName>
</protein>
<dbReference type="Pfam" id="PF13641">
    <property type="entry name" value="Glyco_tranf_2_3"/>
    <property type="match status" value="1"/>
</dbReference>